<dbReference type="RefSeq" id="WP_188359378.1">
    <property type="nucleotide sequence ID" value="NZ_BMDC01000001.1"/>
</dbReference>
<comment type="caution">
    <text evidence="5">The sequence shown here is derived from an EMBL/GenBank/DDBJ whole genome shotgun (WGS) entry which is preliminary data.</text>
</comment>
<dbReference type="PANTHER" id="PTHR48094">
    <property type="entry name" value="PROTEIN/NUCLEIC ACID DEGLYCASE DJ-1-RELATED"/>
    <property type="match status" value="1"/>
</dbReference>
<dbReference type="Gene3D" id="3.40.50.880">
    <property type="match status" value="1"/>
</dbReference>
<dbReference type="GO" id="GO:0005737">
    <property type="term" value="C:cytoplasm"/>
    <property type="evidence" value="ECO:0007669"/>
    <property type="project" value="TreeGrafter"/>
</dbReference>
<dbReference type="InterPro" id="IPR029062">
    <property type="entry name" value="Class_I_gatase-like"/>
</dbReference>
<evidence type="ECO:0000256" key="1">
    <source>
        <dbReference type="ARBA" id="ARBA00023016"/>
    </source>
</evidence>
<evidence type="ECO:0000259" key="4">
    <source>
        <dbReference type="Pfam" id="PF01965"/>
    </source>
</evidence>
<keyword evidence="2" id="KW-0456">Lyase</keyword>
<evidence type="ECO:0000256" key="2">
    <source>
        <dbReference type="ARBA" id="ARBA00023239"/>
    </source>
</evidence>
<keyword evidence="6" id="KW-1185">Reference proteome</keyword>
<comment type="similarity">
    <text evidence="3">Belongs to the peptidase C56 family. HSP31-like subfamily.</text>
</comment>
<name>A0A917IS51_9MICC</name>
<dbReference type="GO" id="GO:0019243">
    <property type="term" value="P:methylglyoxal catabolic process to D-lactate via S-lactoyl-glutathione"/>
    <property type="evidence" value="ECO:0007669"/>
    <property type="project" value="TreeGrafter"/>
</dbReference>
<dbReference type="CDD" id="cd03141">
    <property type="entry name" value="GATase1_Hsp31_like"/>
    <property type="match status" value="1"/>
</dbReference>
<dbReference type="AlphaFoldDB" id="A0A917IS51"/>
<evidence type="ECO:0000313" key="6">
    <source>
        <dbReference type="Proteomes" id="UP000600171"/>
    </source>
</evidence>
<gene>
    <name evidence="5" type="ORF">GCM10007359_12270</name>
</gene>
<evidence type="ECO:0000313" key="5">
    <source>
        <dbReference type="EMBL" id="GGH62233.1"/>
    </source>
</evidence>
<evidence type="ECO:0000256" key="3">
    <source>
        <dbReference type="ARBA" id="ARBA00038493"/>
    </source>
</evidence>
<proteinExistence type="inferred from homology"/>
<reference evidence="5 6" key="1">
    <citation type="journal article" date="2014" name="Int. J. Syst. Evol. Microbiol.">
        <title>Complete genome sequence of Corynebacterium casei LMG S-19264T (=DSM 44701T), isolated from a smear-ripened cheese.</title>
        <authorList>
            <consortium name="US DOE Joint Genome Institute (JGI-PGF)"/>
            <person name="Walter F."/>
            <person name="Albersmeier A."/>
            <person name="Kalinowski J."/>
            <person name="Ruckert C."/>
        </authorList>
    </citation>
    <scope>NUCLEOTIDE SEQUENCE [LARGE SCALE GENOMIC DNA]</scope>
    <source>
        <strain evidence="5 6">CCM 8669</strain>
    </source>
</reference>
<dbReference type="InterPro" id="IPR050325">
    <property type="entry name" value="Prot/Nucl_acid_deglycase"/>
</dbReference>
<dbReference type="PANTHER" id="PTHR48094:SF11">
    <property type="entry name" value="GLUTATHIONE-INDEPENDENT GLYOXALASE HSP31-RELATED"/>
    <property type="match status" value="1"/>
</dbReference>
<sequence length="251" mass="27475">MAKVLFVVSAADYWTLKDGSEHPTGFWAEELAEPHRIFTTEANWQVDIATPGGVAPTLDRISIGPMGGSHKKRQEIVDYLKSIKDQIDHPLNLSDVDHTDYNVVFYPGGHGPMEDLAYDETSGKLLVERINSGRTVALLCHAPAAVLAAKTNSGNAFSGFTMTGLSNVEERMNPFAWKAKWFLETELKKAGVNYEKAVLPFTSKVVADRNVYTGQNPQSSVELAKRIVRDLSLTDQPTGFTSGSASSEKAE</sequence>
<dbReference type="SUPFAM" id="SSF52317">
    <property type="entry name" value="Class I glutamine amidotransferase-like"/>
    <property type="match status" value="1"/>
</dbReference>
<dbReference type="InterPro" id="IPR002818">
    <property type="entry name" value="DJ-1/PfpI"/>
</dbReference>
<accession>A0A917IS51</accession>
<feature type="domain" description="DJ-1/PfpI" evidence="4">
    <location>
        <begin position="29"/>
        <end position="229"/>
    </location>
</feature>
<protein>
    <submittedName>
        <fullName evidence="5">Dimethylallyltransferase</fullName>
    </submittedName>
</protein>
<keyword evidence="1" id="KW-0346">Stress response</keyword>
<dbReference type="Pfam" id="PF01965">
    <property type="entry name" value="DJ-1_PfpI"/>
    <property type="match status" value="1"/>
</dbReference>
<dbReference type="EMBL" id="BMDC01000001">
    <property type="protein sequence ID" value="GGH62233.1"/>
    <property type="molecule type" value="Genomic_DNA"/>
</dbReference>
<dbReference type="Proteomes" id="UP000600171">
    <property type="component" value="Unassembled WGS sequence"/>
</dbReference>
<organism evidence="5 6">
    <name type="scientific">Rothia aerolata</name>
    <dbReference type="NCBI Taxonomy" id="1812262"/>
    <lineage>
        <taxon>Bacteria</taxon>
        <taxon>Bacillati</taxon>
        <taxon>Actinomycetota</taxon>
        <taxon>Actinomycetes</taxon>
        <taxon>Micrococcales</taxon>
        <taxon>Micrococcaceae</taxon>
        <taxon>Rothia</taxon>
    </lineage>
</organism>
<dbReference type="GO" id="GO:0019172">
    <property type="term" value="F:glyoxalase III activity"/>
    <property type="evidence" value="ECO:0007669"/>
    <property type="project" value="TreeGrafter"/>
</dbReference>